<gene>
    <name evidence="7" type="ORF">ACFYTF_29185</name>
</gene>
<evidence type="ECO:0000313" key="8">
    <source>
        <dbReference type="Proteomes" id="UP001601444"/>
    </source>
</evidence>
<organism evidence="7 8">
    <name type="scientific">Nocardia thailandica</name>
    <dbReference type="NCBI Taxonomy" id="257275"/>
    <lineage>
        <taxon>Bacteria</taxon>
        <taxon>Bacillati</taxon>
        <taxon>Actinomycetota</taxon>
        <taxon>Actinomycetes</taxon>
        <taxon>Mycobacteriales</taxon>
        <taxon>Nocardiaceae</taxon>
        <taxon>Nocardia</taxon>
    </lineage>
</organism>
<protein>
    <submittedName>
        <fullName evidence="7">Sigma factor-like helix-turn-helix DNA-binding protein</fullName>
    </submittedName>
</protein>
<reference evidence="7 8" key="1">
    <citation type="submission" date="2024-10" db="EMBL/GenBank/DDBJ databases">
        <title>The Natural Products Discovery Center: Release of the First 8490 Sequenced Strains for Exploring Actinobacteria Biosynthetic Diversity.</title>
        <authorList>
            <person name="Kalkreuter E."/>
            <person name="Kautsar S.A."/>
            <person name="Yang D."/>
            <person name="Bader C.D."/>
            <person name="Teijaro C.N."/>
            <person name="Fluegel L."/>
            <person name="Davis C.M."/>
            <person name="Simpson J.R."/>
            <person name="Lauterbach L."/>
            <person name="Steele A.D."/>
            <person name="Gui C."/>
            <person name="Meng S."/>
            <person name="Li G."/>
            <person name="Viehrig K."/>
            <person name="Ye F."/>
            <person name="Su P."/>
            <person name="Kiefer A.F."/>
            <person name="Nichols A."/>
            <person name="Cepeda A.J."/>
            <person name="Yan W."/>
            <person name="Fan B."/>
            <person name="Jiang Y."/>
            <person name="Adhikari A."/>
            <person name="Zheng C.-J."/>
            <person name="Schuster L."/>
            <person name="Cowan T.M."/>
            <person name="Smanski M.J."/>
            <person name="Chevrette M.G."/>
            <person name="De Carvalho L.P.S."/>
            <person name="Shen B."/>
        </authorList>
    </citation>
    <scope>NUCLEOTIDE SEQUENCE [LARGE SCALE GENOMIC DNA]</scope>
    <source>
        <strain evidence="7 8">NPDC004045</strain>
    </source>
</reference>
<evidence type="ECO:0000256" key="4">
    <source>
        <dbReference type="ARBA" id="ARBA00023125"/>
    </source>
</evidence>
<evidence type="ECO:0000259" key="6">
    <source>
        <dbReference type="Pfam" id="PF08281"/>
    </source>
</evidence>
<comment type="similarity">
    <text evidence="1">Belongs to the sigma-70 factor family. ECF subfamily.</text>
</comment>
<comment type="caution">
    <text evidence="7">The sequence shown here is derived from an EMBL/GenBank/DDBJ whole genome shotgun (WGS) entry which is preliminary data.</text>
</comment>
<evidence type="ECO:0000256" key="3">
    <source>
        <dbReference type="ARBA" id="ARBA00023082"/>
    </source>
</evidence>
<proteinExistence type="inferred from homology"/>
<keyword evidence="2" id="KW-0805">Transcription regulation</keyword>
<sequence>MSTILPAEARTHLVQMLDEVRRQQDQLTVNRARYLVLARRYGMTHAEIGEAVGMSASGVKKAIGRAKRSPGLEGC</sequence>
<dbReference type="RefSeq" id="WP_387703102.1">
    <property type="nucleotide sequence ID" value="NZ_JBIAMX010000029.1"/>
</dbReference>
<keyword evidence="3" id="KW-0731">Sigma factor</keyword>
<dbReference type="SUPFAM" id="SSF88659">
    <property type="entry name" value="Sigma3 and sigma4 domains of RNA polymerase sigma factors"/>
    <property type="match status" value="1"/>
</dbReference>
<accession>A0ABW6PWV5</accession>
<dbReference type="Proteomes" id="UP001601444">
    <property type="component" value="Unassembled WGS sequence"/>
</dbReference>
<dbReference type="Gene3D" id="1.10.10.10">
    <property type="entry name" value="Winged helix-like DNA-binding domain superfamily/Winged helix DNA-binding domain"/>
    <property type="match status" value="1"/>
</dbReference>
<evidence type="ECO:0000256" key="1">
    <source>
        <dbReference type="ARBA" id="ARBA00010641"/>
    </source>
</evidence>
<dbReference type="Pfam" id="PF08281">
    <property type="entry name" value="Sigma70_r4_2"/>
    <property type="match status" value="1"/>
</dbReference>
<keyword evidence="5" id="KW-0804">Transcription</keyword>
<dbReference type="EMBL" id="JBIAMX010000029">
    <property type="protein sequence ID" value="MFF0546918.1"/>
    <property type="molecule type" value="Genomic_DNA"/>
</dbReference>
<dbReference type="InterPro" id="IPR013249">
    <property type="entry name" value="RNA_pol_sigma70_r4_t2"/>
</dbReference>
<evidence type="ECO:0000313" key="7">
    <source>
        <dbReference type="EMBL" id="MFF0546918.1"/>
    </source>
</evidence>
<evidence type="ECO:0000256" key="2">
    <source>
        <dbReference type="ARBA" id="ARBA00023015"/>
    </source>
</evidence>
<dbReference type="InterPro" id="IPR013324">
    <property type="entry name" value="RNA_pol_sigma_r3/r4-like"/>
</dbReference>
<keyword evidence="8" id="KW-1185">Reference proteome</keyword>
<dbReference type="InterPro" id="IPR036388">
    <property type="entry name" value="WH-like_DNA-bd_sf"/>
</dbReference>
<feature type="domain" description="RNA polymerase sigma factor 70 region 4 type 2" evidence="6">
    <location>
        <begin position="19"/>
        <end position="68"/>
    </location>
</feature>
<name>A0ABW6PWV5_9NOCA</name>
<keyword evidence="4" id="KW-0238">DNA-binding</keyword>
<evidence type="ECO:0000256" key="5">
    <source>
        <dbReference type="ARBA" id="ARBA00023163"/>
    </source>
</evidence>